<evidence type="ECO:0000256" key="2">
    <source>
        <dbReference type="PIRSR" id="PIRSR613078-2"/>
    </source>
</evidence>
<comment type="caution">
    <text evidence="3">The sequence shown here is derived from an EMBL/GenBank/DDBJ whole genome shotgun (WGS) entry which is preliminary data.</text>
</comment>
<evidence type="ECO:0000313" key="4">
    <source>
        <dbReference type="Proteomes" id="UP000238308"/>
    </source>
</evidence>
<name>A0A2T0XKX2_9BURK</name>
<dbReference type="InterPro" id="IPR050275">
    <property type="entry name" value="PGM_Phosphatase"/>
</dbReference>
<dbReference type="AlphaFoldDB" id="A0A2T0XKX2"/>
<dbReference type="OrthoDB" id="9783269at2"/>
<feature type="active site" description="Tele-phosphohistidine intermediate" evidence="1">
    <location>
        <position position="9"/>
    </location>
</feature>
<dbReference type="InterPro" id="IPR013078">
    <property type="entry name" value="His_Pase_superF_clade-1"/>
</dbReference>
<dbReference type="Proteomes" id="UP000238308">
    <property type="component" value="Unassembled WGS sequence"/>
</dbReference>
<organism evidence="3 4">
    <name type="scientific">Jezberella montanilacus</name>
    <dbReference type="NCBI Taxonomy" id="323426"/>
    <lineage>
        <taxon>Bacteria</taxon>
        <taxon>Pseudomonadati</taxon>
        <taxon>Pseudomonadota</taxon>
        <taxon>Betaproteobacteria</taxon>
        <taxon>Burkholderiales</taxon>
        <taxon>Alcaligenaceae</taxon>
        <taxon>Jezberella</taxon>
    </lineage>
</organism>
<dbReference type="InterPro" id="IPR029033">
    <property type="entry name" value="His_PPase_superfam"/>
</dbReference>
<dbReference type="GO" id="GO:0005829">
    <property type="term" value="C:cytosol"/>
    <property type="evidence" value="ECO:0007669"/>
    <property type="project" value="TreeGrafter"/>
</dbReference>
<dbReference type="GO" id="GO:0016791">
    <property type="term" value="F:phosphatase activity"/>
    <property type="evidence" value="ECO:0007669"/>
    <property type="project" value="TreeGrafter"/>
</dbReference>
<evidence type="ECO:0000313" key="3">
    <source>
        <dbReference type="EMBL" id="PRY99540.1"/>
    </source>
</evidence>
<feature type="binding site" evidence="2">
    <location>
        <begin position="8"/>
        <end position="15"/>
    </location>
    <ligand>
        <name>substrate</name>
    </ligand>
</feature>
<evidence type="ECO:0000256" key="1">
    <source>
        <dbReference type="PIRSR" id="PIRSR613078-1"/>
    </source>
</evidence>
<dbReference type="PANTHER" id="PTHR48100:SF44">
    <property type="entry name" value="PHOSPHATASE C1620.13-RELATED"/>
    <property type="match status" value="1"/>
</dbReference>
<accession>A0A2T0XKX2</accession>
<feature type="active site" description="Proton donor/acceptor" evidence="1">
    <location>
        <position position="87"/>
    </location>
</feature>
<dbReference type="EMBL" id="PVTV01000011">
    <property type="protein sequence ID" value="PRY99540.1"/>
    <property type="molecule type" value="Genomic_DNA"/>
</dbReference>
<dbReference type="PANTHER" id="PTHR48100">
    <property type="entry name" value="BROAD-SPECIFICITY PHOSPHATASE YOR283W-RELATED"/>
    <property type="match status" value="1"/>
</dbReference>
<gene>
    <name evidence="3" type="ORF">BCM14_0990</name>
</gene>
<dbReference type="InterPro" id="IPR001345">
    <property type="entry name" value="PG/BPGM_mutase_AS"/>
</dbReference>
<dbReference type="SMART" id="SM00855">
    <property type="entry name" value="PGAM"/>
    <property type="match status" value="1"/>
</dbReference>
<dbReference type="SUPFAM" id="SSF53254">
    <property type="entry name" value="Phosphoglycerate mutase-like"/>
    <property type="match status" value="1"/>
</dbReference>
<keyword evidence="4" id="KW-1185">Reference proteome</keyword>
<dbReference type="RefSeq" id="WP_106226827.1">
    <property type="nucleotide sequence ID" value="NZ_PVTV01000011.1"/>
</dbReference>
<dbReference type="PROSITE" id="PS00175">
    <property type="entry name" value="PG_MUTASE"/>
    <property type="match status" value="1"/>
</dbReference>
<sequence length="215" mass="24279">MTEIWLVRHGETPWNVEKRIQGWEDIPLNENGEKQAYALGEYLARTHSTDQKIDAVYASDLQRAHRTAKIASEPIGLEPILHKGLRERHFGVLQNLLYDEMDQHQPVAAMAWRSRNPTAIVEGGETLEFFHHRVITAINEIAANHPNQVVLVVSHGGALDIVWRYANQVGLSEPRQASLLNASINRVHVANDGWKMLEWGRVDHLNKPAGEDLSA</sequence>
<reference evidence="3 4" key="1">
    <citation type="submission" date="2018-03" db="EMBL/GenBank/DDBJ databases">
        <title>Genomic Encyclopedia of Type Strains, Phase III (KMG-III): the genomes of soil and plant-associated and newly described type strains.</title>
        <authorList>
            <person name="Whitman W."/>
        </authorList>
    </citation>
    <scope>NUCLEOTIDE SEQUENCE [LARGE SCALE GENOMIC DNA]</scope>
    <source>
        <strain evidence="3 4">MWH-P2sevCIIIb</strain>
    </source>
</reference>
<protein>
    <submittedName>
        <fullName evidence="3">Phosphoglycerate mutase</fullName>
    </submittedName>
</protein>
<feature type="binding site" evidence="2">
    <location>
        <position position="63"/>
    </location>
    <ligand>
        <name>substrate</name>
    </ligand>
</feature>
<proteinExistence type="predicted"/>
<dbReference type="Pfam" id="PF00300">
    <property type="entry name" value="His_Phos_1"/>
    <property type="match status" value="1"/>
</dbReference>
<dbReference type="CDD" id="cd07067">
    <property type="entry name" value="HP_PGM_like"/>
    <property type="match status" value="1"/>
</dbReference>
<dbReference type="Gene3D" id="3.40.50.1240">
    <property type="entry name" value="Phosphoglycerate mutase-like"/>
    <property type="match status" value="1"/>
</dbReference>